<dbReference type="OrthoDB" id="9806494at2"/>
<protein>
    <submittedName>
        <fullName evidence="1">Uncharacterized conserved protein, DUF1697 family</fullName>
    </submittedName>
</protein>
<dbReference type="SUPFAM" id="SSF160379">
    <property type="entry name" value="SP0830-like"/>
    <property type="match status" value="1"/>
</dbReference>
<dbReference type="STRING" id="1736691.SAMN06295964_1640"/>
<organism evidence="1 2">
    <name type="scientific">Aeromicrobium choanae</name>
    <dbReference type="NCBI Taxonomy" id="1736691"/>
    <lineage>
        <taxon>Bacteria</taxon>
        <taxon>Bacillati</taxon>
        <taxon>Actinomycetota</taxon>
        <taxon>Actinomycetes</taxon>
        <taxon>Propionibacteriales</taxon>
        <taxon>Nocardioidaceae</taxon>
        <taxon>Aeromicrobium</taxon>
    </lineage>
</organism>
<dbReference type="RefSeq" id="WP_078699699.1">
    <property type="nucleotide sequence ID" value="NZ_LT796768.1"/>
</dbReference>
<dbReference type="InterPro" id="IPR012545">
    <property type="entry name" value="DUF1697"/>
</dbReference>
<keyword evidence="2" id="KW-1185">Reference proteome</keyword>
<sequence>MARRVVLLRAVNVGGSKLPMAELREVAQELGARDVSTFIASGNLLCDVDDAEAFDRALEQAIEQRFGFFREAISRSPQELRAALEAHPFPIEGERKAHHVYFLLEPPTEQQVEALLGRGLPDGLAVIGRDLHIRYAEGVAHTKLTPALILRTLGSHGTGRNLNTVEKLSALAAE</sequence>
<reference evidence="2" key="1">
    <citation type="submission" date="2017-02" db="EMBL/GenBank/DDBJ databases">
        <authorList>
            <person name="Varghese N."/>
            <person name="Submissions S."/>
        </authorList>
    </citation>
    <scope>NUCLEOTIDE SEQUENCE [LARGE SCALE GENOMIC DNA]</scope>
    <source>
        <strain evidence="2">9H-4</strain>
    </source>
</reference>
<dbReference type="PANTHER" id="PTHR36439">
    <property type="entry name" value="BLL4334 PROTEIN"/>
    <property type="match status" value="1"/>
</dbReference>
<evidence type="ECO:0000313" key="2">
    <source>
        <dbReference type="Proteomes" id="UP000191040"/>
    </source>
</evidence>
<accession>A0A1T4YZR5</accession>
<name>A0A1T4YZR5_9ACTN</name>
<evidence type="ECO:0000313" key="1">
    <source>
        <dbReference type="EMBL" id="SKB07289.1"/>
    </source>
</evidence>
<dbReference type="PIRSF" id="PIRSF008502">
    <property type="entry name" value="UCP008502"/>
    <property type="match status" value="1"/>
</dbReference>
<dbReference type="Proteomes" id="UP000191040">
    <property type="component" value="Chromosome I"/>
</dbReference>
<dbReference type="PANTHER" id="PTHR36439:SF1">
    <property type="entry name" value="DUF1697 DOMAIN-CONTAINING PROTEIN"/>
    <property type="match status" value="1"/>
</dbReference>
<dbReference type="AlphaFoldDB" id="A0A1T4YZR5"/>
<dbReference type="EMBL" id="LT796768">
    <property type="protein sequence ID" value="SKB07289.1"/>
    <property type="molecule type" value="Genomic_DNA"/>
</dbReference>
<gene>
    <name evidence="1" type="ORF">SAMN06295964_1640</name>
</gene>
<dbReference type="Gene3D" id="3.30.70.1280">
    <property type="entry name" value="SP0830-like domains"/>
    <property type="match status" value="1"/>
</dbReference>
<dbReference type="Pfam" id="PF08002">
    <property type="entry name" value="DUF1697"/>
    <property type="match status" value="1"/>
</dbReference>
<proteinExistence type="predicted"/>